<gene>
    <name evidence="7" type="ORF">GGQ66_004541</name>
</gene>
<dbReference type="FunFam" id="3.30.420.10:FF:000045">
    <property type="entry name" value="3'-5' exonuclease DinG"/>
    <property type="match status" value="1"/>
</dbReference>
<evidence type="ECO:0000256" key="4">
    <source>
        <dbReference type="ARBA" id="ARBA00049244"/>
    </source>
</evidence>
<dbReference type="GO" id="GO:0005829">
    <property type="term" value="C:cytosol"/>
    <property type="evidence" value="ECO:0007669"/>
    <property type="project" value="TreeGrafter"/>
</dbReference>
<dbReference type="InterPro" id="IPR012337">
    <property type="entry name" value="RNaseH-like_sf"/>
</dbReference>
<keyword evidence="5" id="KW-0812">Transmembrane</keyword>
<keyword evidence="8" id="KW-1185">Reference proteome</keyword>
<keyword evidence="5" id="KW-1133">Transmembrane helix</keyword>
<dbReference type="NCBIfam" id="TIGR00573">
    <property type="entry name" value="dnaq"/>
    <property type="match status" value="1"/>
</dbReference>
<comment type="caution">
    <text evidence="7">The sequence shown here is derived from an EMBL/GenBank/DDBJ whole genome shotgun (WGS) entry which is preliminary data.</text>
</comment>
<dbReference type="SUPFAM" id="SSF53098">
    <property type="entry name" value="Ribonuclease H-like"/>
    <property type="match status" value="1"/>
</dbReference>
<sequence length="546" mass="59075">MKLSLRIRILLFFAAIALGVIAMIAVGLWLARALIVDAAAFDAFIQGAILAVVGVCLLVGVIAYLFDAHVARPIEAIASAMRARVHADVAKAMDAEQARYLGDLAAAACATTAQLVEGRGALAESIARETTRLSADKSRLEHLLADVPPAVLLCTGRHRLVFYNGVAQRLLADPGQPVCLDRSLFDYLDDGAVRSAHRQLLEAGSPEAVVEFVCSPLMSTRRFSGRMRLAADNGGAEGAYVMTLRDMTAELTAFARRDALLEEVFARTRAAALPGGLEDVNSVLDELEAKYEKLHADDDTAFATRLKPGDIVPAGRQEPLHSVVYDFDLLARSHPDRITRAHLDELAYVVFDTETTGLLPDQGDEVVQIAAVRIVAGKRVRGEAFDLLVNPGRPIPPGSTAIHGVTDDMVAGAPRILEAVERFHRFAEGAVLVAHNAPFDMEFLYRREKQIGKSFVNPVLDTVSLSAVVFGPWEEHSLDALTGRLGVDLPEDLRHTALGDAVATAEVFLKLKTILAGKGLERFEDVLTEVRRHGRLVKDLNAKVAV</sequence>
<reference evidence="7 8" key="1">
    <citation type="submission" date="2020-08" db="EMBL/GenBank/DDBJ databases">
        <title>Genomic Encyclopedia of Type Strains, Phase IV (KMG-IV): sequencing the most valuable type-strain genomes for metagenomic binning, comparative biology and taxonomic classification.</title>
        <authorList>
            <person name="Goeker M."/>
        </authorList>
    </citation>
    <scope>NUCLEOTIDE SEQUENCE [LARGE SCALE GENOMIC DNA]</scope>
    <source>
        <strain evidence="7 8">DSM 26385</strain>
    </source>
</reference>
<dbReference type="RefSeq" id="WP_183795901.1">
    <property type="nucleotide sequence ID" value="NZ_JACIDU010000039.1"/>
</dbReference>
<dbReference type="PANTHER" id="PTHR30231:SF41">
    <property type="entry name" value="DNA POLYMERASE III SUBUNIT EPSILON"/>
    <property type="match status" value="1"/>
</dbReference>
<comment type="function">
    <text evidence="2">DNA polymerase III is a complex, multichain enzyme responsible for most of the replicative synthesis in bacteria. The epsilon subunit contain the editing function and is a proofreading 3'-5' exonuclease.</text>
</comment>
<dbReference type="GO" id="GO:0003887">
    <property type="term" value="F:DNA-directed DNA polymerase activity"/>
    <property type="evidence" value="ECO:0007669"/>
    <property type="project" value="UniProtKB-EC"/>
</dbReference>
<dbReference type="CDD" id="cd06127">
    <property type="entry name" value="DEDDh"/>
    <property type="match status" value="1"/>
</dbReference>
<dbReference type="Gene3D" id="3.30.420.10">
    <property type="entry name" value="Ribonuclease H-like superfamily/Ribonuclease H"/>
    <property type="match status" value="1"/>
</dbReference>
<evidence type="ECO:0000313" key="8">
    <source>
        <dbReference type="Proteomes" id="UP000584824"/>
    </source>
</evidence>
<dbReference type="InterPro" id="IPR006054">
    <property type="entry name" value="DnaQ"/>
</dbReference>
<accession>A0A7W6P3P4</accession>
<evidence type="ECO:0000256" key="5">
    <source>
        <dbReference type="SAM" id="Phobius"/>
    </source>
</evidence>
<dbReference type="Proteomes" id="UP000584824">
    <property type="component" value="Unassembled WGS sequence"/>
</dbReference>
<dbReference type="SMART" id="SM00479">
    <property type="entry name" value="EXOIII"/>
    <property type="match status" value="1"/>
</dbReference>
<dbReference type="EC" id="2.7.7.7" evidence="1"/>
<organism evidence="7 8">
    <name type="scientific">Allorhizobium borbori</name>
    <dbReference type="NCBI Taxonomy" id="485907"/>
    <lineage>
        <taxon>Bacteria</taxon>
        <taxon>Pseudomonadati</taxon>
        <taxon>Pseudomonadota</taxon>
        <taxon>Alphaproteobacteria</taxon>
        <taxon>Hyphomicrobiales</taxon>
        <taxon>Rhizobiaceae</taxon>
        <taxon>Rhizobium/Agrobacterium group</taxon>
        <taxon>Allorhizobium</taxon>
    </lineage>
</organism>
<feature type="transmembrane region" description="Helical" evidence="5">
    <location>
        <begin position="9"/>
        <end position="31"/>
    </location>
</feature>
<comment type="subunit">
    <text evidence="3">DNA polymerase III contains a core (composed of alpha, epsilon and theta chains) that associates with a tau subunit. This core dimerizes to form the POLIII' complex. PolIII' associates with the gamma complex (composed of gamma, delta, delta', psi and chi chains) and with the beta chain to form the complete DNA polymerase III complex.</text>
</comment>
<dbReference type="AlphaFoldDB" id="A0A7W6P3P4"/>
<feature type="domain" description="Exonuclease" evidence="6">
    <location>
        <begin position="347"/>
        <end position="517"/>
    </location>
</feature>
<dbReference type="PANTHER" id="PTHR30231">
    <property type="entry name" value="DNA POLYMERASE III SUBUNIT EPSILON"/>
    <property type="match status" value="1"/>
</dbReference>
<feature type="transmembrane region" description="Helical" evidence="5">
    <location>
        <begin position="43"/>
        <end position="66"/>
    </location>
</feature>
<dbReference type="GO" id="GO:0003677">
    <property type="term" value="F:DNA binding"/>
    <property type="evidence" value="ECO:0007669"/>
    <property type="project" value="InterPro"/>
</dbReference>
<dbReference type="Pfam" id="PF00929">
    <property type="entry name" value="RNase_T"/>
    <property type="match status" value="1"/>
</dbReference>
<dbReference type="GO" id="GO:0008408">
    <property type="term" value="F:3'-5' exonuclease activity"/>
    <property type="evidence" value="ECO:0007669"/>
    <property type="project" value="TreeGrafter"/>
</dbReference>
<proteinExistence type="predicted"/>
<dbReference type="EMBL" id="JACIDU010000039">
    <property type="protein sequence ID" value="MBB4105953.1"/>
    <property type="molecule type" value="Genomic_DNA"/>
</dbReference>
<comment type="catalytic activity">
    <reaction evidence="4">
        <text>DNA(n) + a 2'-deoxyribonucleoside 5'-triphosphate = DNA(n+1) + diphosphate</text>
        <dbReference type="Rhea" id="RHEA:22508"/>
        <dbReference type="Rhea" id="RHEA-COMP:17339"/>
        <dbReference type="Rhea" id="RHEA-COMP:17340"/>
        <dbReference type="ChEBI" id="CHEBI:33019"/>
        <dbReference type="ChEBI" id="CHEBI:61560"/>
        <dbReference type="ChEBI" id="CHEBI:173112"/>
        <dbReference type="EC" id="2.7.7.7"/>
    </reaction>
</comment>
<dbReference type="InterPro" id="IPR036397">
    <property type="entry name" value="RNaseH_sf"/>
</dbReference>
<evidence type="ECO:0000313" key="7">
    <source>
        <dbReference type="EMBL" id="MBB4105953.1"/>
    </source>
</evidence>
<evidence type="ECO:0000259" key="6">
    <source>
        <dbReference type="SMART" id="SM00479"/>
    </source>
</evidence>
<keyword evidence="5" id="KW-0472">Membrane</keyword>
<dbReference type="GO" id="GO:0045004">
    <property type="term" value="P:DNA replication proofreading"/>
    <property type="evidence" value="ECO:0007669"/>
    <property type="project" value="TreeGrafter"/>
</dbReference>
<dbReference type="InterPro" id="IPR013520">
    <property type="entry name" value="Ribonucl_H"/>
</dbReference>
<protein>
    <recommendedName>
        <fullName evidence="1">DNA-directed DNA polymerase</fullName>
        <ecNumber evidence="1">2.7.7.7</ecNumber>
    </recommendedName>
</protein>
<evidence type="ECO:0000256" key="3">
    <source>
        <dbReference type="ARBA" id="ARBA00026073"/>
    </source>
</evidence>
<name>A0A7W6P3P4_9HYPH</name>
<evidence type="ECO:0000256" key="2">
    <source>
        <dbReference type="ARBA" id="ARBA00025483"/>
    </source>
</evidence>
<evidence type="ECO:0000256" key="1">
    <source>
        <dbReference type="ARBA" id="ARBA00012417"/>
    </source>
</evidence>